<dbReference type="PANTHER" id="PTHR22878:SF66">
    <property type="entry name" value="DYNEIN AXONEMAL HEAVY CHAIN 7"/>
    <property type="match status" value="1"/>
</dbReference>
<keyword evidence="11" id="KW-0206">Cytoskeleton</keyword>
<keyword evidence="18" id="KW-1185">Reference proteome</keyword>
<dbReference type="Gene3D" id="1.10.287.2620">
    <property type="match status" value="1"/>
</dbReference>
<dbReference type="FunFam" id="1.20.140.100:FF:000004">
    <property type="entry name" value="Dynein axonemal heavy chain 6"/>
    <property type="match status" value="1"/>
</dbReference>
<feature type="domain" description="Dynein heavy chain linker" evidence="15">
    <location>
        <begin position="749"/>
        <end position="1153"/>
    </location>
</feature>
<dbReference type="GO" id="GO:0005524">
    <property type="term" value="F:ATP binding"/>
    <property type="evidence" value="ECO:0007669"/>
    <property type="project" value="UniProtKB-KW"/>
</dbReference>
<dbReference type="GO" id="GO:0051959">
    <property type="term" value="F:dynein light intermediate chain binding"/>
    <property type="evidence" value="ECO:0007669"/>
    <property type="project" value="InterPro"/>
</dbReference>
<evidence type="ECO:0000256" key="5">
    <source>
        <dbReference type="ARBA" id="ARBA00022741"/>
    </source>
</evidence>
<dbReference type="Gene3D" id="3.20.180.20">
    <property type="entry name" value="Dynein heavy chain, N-terminal domain 2"/>
    <property type="match status" value="1"/>
</dbReference>
<comment type="caution">
    <text evidence="17">The sequence shown here is derived from an EMBL/GenBank/DDBJ whole genome shotgun (WGS) entry which is preliminary data.</text>
</comment>
<evidence type="ECO:0000313" key="17">
    <source>
        <dbReference type="EMBL" id="KAJ7372842.1"/>
    </source>
</evidence>
<keyword evidence="6" id="KW-0067">ATP-binding</keyword>
<dbReference type="FunFam" id="3.20.180.20:FF:000003">
    <property type="entry name" value="Dynein heavy chain 12, axonemal"/>
    <property type="match status" value="1"/>
</dbReference>
<dbReference type="Gene3D" id="3.40.50.300">
    <property type="entry name" value="P-loop containing nucleotide triphosphate hydrolases"/>
    <property type="match status" value="1"/>
</dbReference>
<feature type="coiled-coil region" evidence="13">
    <location>
        <begin position="704"/>
        <end position="734"/>
    </location>
</feature>
<dbReference type="FunFam" id="1.10.287.2620:FF:000002">
    <property type="entry name" value="Dynein heavy chain 2, axonemal"/>
    <property type="match status" value="1"/>
</dbReference>
<feature type="region of interest" description="Disordered" evidence="14">
    <location>
        <begin position="129"/>
        <end position="148"/>
    </location>
</feature>
<dbReference type="Pfam" id="PF08393">
    <property type="entry name" value="DHC_N2"/>
    <property type="match status" value="1"/>
</dbReference>
<dbReference type="InterPro" id="IPR027417">
    <property type="entry name" value="P-loop_NTPase"/>
</dbReference>
<dbReference type="Gene3D" id="1.20.58.1120">
    <property type="match status" value="1"/>
</dbReference>
<dbReference type="GO" id="GO:0005930">
    <property type="term" value="C:axoneme"/>
    <property type="evidence" value="ECO:0007669"/>
    <property type="project" value="UniProtKB-SubCell"/>
</dbReference>
<evidence type="ECO:0000256" key="3">
    <source>
        <dbReference type="ARBA" id="ARBA00022701"/>
    </source>
</evidence>
<keyword evidence="5" id="KW-0547">Nucleotide-binding</keyword>
<gene>
    <name evidence="17" type="primary">DNAH7_2</name>
    <name evidence="17" type="ORF">OS493_016765</name>
</gene>
<feature type="region of interest" description="Disordered" evidence="14">
    <location>
        <begin position="1"/>
        <end position="109"/>
    </location>
</feature>
<dbReference type="InterPro" id="IPR042222">
    <property type="entry name" value="Dynein_2_N"/>
</dbReference>
<dbReference type="GO" id="GO:0030286">
    <property type="term" value="C:dynein complex"/>
    <property type="evidence" value="ECO:0007669"/>
    <property type="project" value="UniProtKB-KW"/>
</dbReference>
<evidence type="ECO:0000256" key="6">
    <source>
        <dbReference type="ARBA" id="ARBA00022840"/>
    </source>
</evidence>
<dbReference type="Proteomes" id="UP001163046">
    <property type="component" value="Unassembled WGS sequence"/>
</dbReference>
<evidence type="ECO:0000256" key="9">
    <source>
        <dbReference type="ARBA" id="ARBA00023069"/>
    </source>
</evidence>
<dbReference type="OrthoDB" id="5593012at2759"/>
<evidence type="ECO:0000256" key="12">
    <source>
        <dbReference type="ARBA" id="ARBA00023273"/>
    </source>
</evidence>
<keyword evidence="3" id="KW-0493">Microtubule</keyword>
<sequence length="1470" mass="169262">MDVQPQFSSGQNKGRNPHSPVRFLPQLPETRSKPAWQQTAPSFQLSPNKRLAADGDEESNTLGFGKKPKHMRSKTWDAANGRGSPSSPSPPPGTNGKKTTAAASYAPKKDRESFRSALVNIIMQNEGAVPARPSSAGELPPLERTGSPTGAEKDILRYYYYIHHGIDTEHVAPMEDSWLDHVLQLVPQSLKDGFDLCIENLSDEMKEDYLLSVKKAIVDFVLKDPREKDDDKKEEVLEHKKELMQVPKPWYRSYLSAKAAMQQDLFGTNPTMAAVLDLWHKTFGNLRLVDIHDIQLRPEALELAMFQNVVMRHIEIAKETLLKKWFPEVQNIYYQGNKRKQVPSNQNAKRLESFFNAAAVLMTNQLQMLALNSIDDFTKLFCPPADSIRAFEHSGFIMRLVLEGDTVKFEPDFKDFEVVLLNVYDVMIKAVMVVPRVETKLYSEWSGTKKTLKPVVSDEIVNDAKEKVEAVIAHEMSGPREHLKFYDKFKDLITRKAEADVDQFMLEGHKFPRYAKEVEKYAKLVDSIQYNSQKVTRVGMFELHCDELIRALAKRADSLRTKLLQRMSKDHQLLNKRLCEEYEKIAEKALTSPANTEHLMELKNYIEQVENETIFDLEKRLVETKNRLVFLVDYASFSPADMRLNNSVFQWHFRMPEVFEEHKKIINANRLQYENSLKMRRERFVEELESYSKQLEEFQSFGDMQEIQRYLKKAQALNQRLESASEKILTFNQEEEAFNWDVTAYPQRQQLINTLNPYLKLYETTVEFQNKYKEWMEGPWGTMDPDKVDAETGNFWRALYKLEKQFSDVPNAQKIAARMKGKVDEFKEHLPLVQVLFNPGLRDRHWEMMSEILGYPLKPDEDTNLAKMVEMNLEPYLNQFDTISEAASKEFSLEKAMEKMVREWDEIEFVMIPYRETGTHILSSIDDIQTLLDDQIVKTQTMRGSPFIKPFETEIKEWEGKLMLTQEIIDEWLKVQATWLYLEPIFSSPDIMAQMPEEGRRFSTVDKNWREIMKVAVLDRNVLTVVAIEKMLERLKKSNELLELILKGLNEYLEKKRLYFPRFFFLSNDELLEILSETKDPKRVQPHLKKCFEGIASLEFTDTLDITHMKSSEGEIVTLKDTISTSKARGQVEKWLLELQQDMIASIRKVIFEASEAYEKTERVKWVRDWPGQTVLCVTQLYWTLEIHKAIKGGAQALSDYLQLNNSQIDDIVALVRGKLSKQNRATLGALVVLDVHARDVLAKLCQLGVERDDDFEWLAQLRYYVEEENVMTRMISAQLAYGYEYLGNSGRLVITPLTDRCYRTLFGALQLHLGGAPEGPAGTGKTETTKDLAKAVAKQCVVFNCSDGLDYIALGKFFKGLASCGAWSCFDEFNRIDLEVLSVVAQQILTIQMGINSGSDTLLFEGTELKLDPSCATFITMNPGYAGRSELPDNLKALFRTVAMMVPDYALIAEISLYSYGFVNARPWL</sequence>
<evidence type="ECO:0000259" key="16">
    <source>
        <dbReference type="Pfam" id="PF12774"/>
    </source>
</evidence>
<dbReference type="InterPro" id="IPR013602">
    <property type="entry name" value="Dynein_heavy_linker"/>
</dbReference>
<dbReference type="FunFam" id="1.20.58.1120:FF:000005">
    <property type="entry name" value="Dynein, axonemal, heavy chain 12"/>
    <property type="match status" value="1"/>
</dbReference>
<feature type="compositionally biased region" description="Polar residues" evidence="14">
    <location>
        <begin position="35"/>
        <end position="47"/>
    </location>
</feature>
<dbReference type="SUPFAM" id="SSF52540">
    <property type="entry name" value="P-loop containing nucleoside triphosphate hydrolases"/>
    <property type="match status" value="1"/>
</dbReference>
<feature type="domain" description="Dynein heavy chain hydrolytic ATP-binding dynein motor region" evidence="16">
    <location>
        <begin position="1282"/>
        <end position="1467"/>
    </location>
</feature>
<organism evidence="17 18">
    <name type="scientific">Desmophyllum pertusum</name>
    <dbReference type="NCBI Taxonomy" id="174260"/>
    <lineage>
        <taxon>Eukaryota</taxon>
        <taxon>Metazoa</taxon>
        <taxon>Cnidaria</taxon>
        <taxon>Anthozoa</taxon>
        <taxon>Hexacorallia</taxon>
        <taxon>Scleractinia</taxon>
        <taxon>Caryophylliina</taxon>
        <taxon>Caryophylliidae</taxon>
        <taxon>Desmophyllum</taxon>
    </lineage>
</organism>
<comment type="subcellular location">
    <subcellularLocation>
        <location evidence="1">Cytoplasm</location>
        <location evidence="1">Cytoskeleton</location>
        <location evidence="1">Cilium axoneme</location>
    </subcellularLocation>
</comment>
<dbReference type="InterPro" id="IPR026983">
    <property type="entry name" value="DHC"/>
</dbReference>
<evidence type="ECO:0000256" key="1">
    <source>
        <dbReference type="ARBA" id="ARBA00004430"/>
    </source>
</evidence>
<dbReference type="EMBL" id="MU826834">
    <property type="protein sequence ID" value="KAJ7372842.1"/>
    <property type="molecule type" value="Genomic_DNA"/>
</dbReference>
<keyword evidence="10" id="KW-0505">Motor protein</keyword>
<keyword evidence="7" id="KW-0243">Dynein</keyword>
<proteinExistence type="predicted"/>
<dbReference type="GO" id="GO:0045505">
    <property type="term" value="F:dynein intermediate chain binding"/>
    <property type="evidence" value="ECO:0007669"/>
    <property type="project" value="InterPro"/>
</dbReference>
<keyword evidence="2" id="KW-0963">Cytoplasm</keyword>
<evidence type="ECO:0000256" key="13">
    <source>
        <dbReference type="SAM" id="Coils"/>
    </source>
</evidence>
<name>A0A9W9Z0C6_9CNID</name>
<dbReference type="PANTHER" id="PTHR22878">
    <property type="entry name" value="DYNEIN HEAVY CHAIN 6, AXONEMAL-LIKE-RELATED"/>
    <property type="match status" value="1"/>
</dbReference>
<dbReference type="FunFam" id="3.40.50.300:FF:000044">
    <property type="entry name" value="Dynein heavy chain 5, axonemal"/>
    <property type="match status" value="1"/>
</dbReference>
<protein>
    <submittedName>
        <fullName evidence="17">Dynein heavy chain 7, axonemal</fullName>
    </submittedName>
</protein>
<keyword evidence="8 13" id="KW-0175">Coiled coil</keyword>
<accession>A0A9W9Z0C6</accession>
<dbReference type="InterPro" id="IPR042228">
    <property type="entry name" value="Dynein_linker_3"/>
</dbReference>
<evidence type="ECO:0000256" key="10">
    <source>
        <dbReference type="ARBA" id="ARBA00023175"/>
    </source>
</evidence>
<evidence type="ECO:0000256" key="14">
    <source>
        <dbReference type="SAM" id="MobiDB-lite"/>
    </source>
</evidence>
<evidence type="ECO:0000256" key="4">
    <source>
        <dbReference type="ARBA" id="ARBA00022737"/>
    </source>
</evidence>
<evidence type="ECO:0000256" key="8">
    <source>
        <dbReference type="ARBA" id="ARBA00023054"/>
    </source>
</evidence>
<dbReference type="GO" id="GO:0007018">
    <property type="term" value="P:microtubule-based movement"/>
    <property type="evidence" value="ECO:0007669"/>
    <property type="project" value="InterPro"/>
</dbReference>
<dbReference type="GO" id="GO:0005874">
    <property type="term" value="C:microtubule"/>
    <property type="evidence" value="ECO:0007669"/>
    <property type="project" value="UniProtKB-KW"/>
</dbReference>
<reference evidence="17" key="1">
    <citation type="submission" date="2023-01" db="EMBL/GenBank/DDBJ databases">
        <title>Genome assembly of the deep-sea coral Lophelia pertusa.</title>
        <authorList>
            <person name="Herrera S."/>
            <person name="Cordes E."/>
        </authorList>
    </citation>
    <scope>NUCLEOTIDE SEQUENCE</scope>
    <source>
        <strain evidence="17">USNM1676648</strain>
        <tissue evidence="17">Polyp</tissue>
    </source>
</reference>
<evidence type="ECO:0000256" key="2">
    <source>
        <dbReference type="ARBA" id="ARBA00022490"/>
    </source>
</evidence>
<dbReference type="InterPro" id="IPR035699">
    <property type="entry name" value="AAA_6"/>
</dbReference>
<keyword evidence="12" id="KW-0966">Cell projection</keyword>
<evidence type="ECO:0000313" key="18">
    <source>
        <dbReference type="Proteomes" id="UP001163046"/>
    </source>
</evidence>
<dbReference type="Pfam" id="PF12774">
    <property type="entry name" value="AAA_6"/>
    <property type="match status" value="1"/>
</dbReference>
<evidence type="ECO:0000256" key="11">
    <source>
        <dbReference type="ARBA" id="ARBA00023212"/>
    </source>
</evidence>
<feature type="compositionally biased region" description="Polar residues" evidence="14">
    <location>
        <begin position="1"/>
        <end position="14"/>
    </location>
</feature>
<keyword evidence="4" id="KW-0677">Repeat</keyword>
<evidence type="ECO:0000256" key="7">
    <source>
        <dbReference type="ARBA" id="ARBA00023017"/>
    </source>
</evidence>
<keyword evidence="9" id="KW-0969">Cilium</keyword>
<evidence type="ECO:0000259" key="15">
    <source>
        <dbReference type="Pfam" id="PF08393"/>
    </source>
</evidence>
<dbReference type="Gene3D" id="1.20.140.100">
    <property type="entry name" value="Dynein heavy chain, N-terminal domain 2"/>
    <property type="match status" value="1"/>
</dbReference>